<dbReference type="SUPFAM" id="SSF55811">
    <property type="entry name" value="Nudix"/>
    <property type="match status" value="1"/>
</dbReference>
<keyword evidence="8" id="KW-0520">NAD</keyword>
<dbReference type="PANTHER" id="PTHR42904">
    <property type="entry name" value="NUDIX HYDROLASE, NUDC SUBFAMILY"/>
    <property type="match status" value="1"/>
</dbReference>
<evidence type="ECO:0000259" key="11">
    <source>
        <dbReference type="PROSITE" id="PS51462"/>
    </source>
</evidence>
<dbReference type="PROSITE" id="PS51462">
    <property type="entry name" value="NUDIX"/>
    <property type="match status" value="1"/>
</dbReference>
<evidence type="ECO:0000256" key="8">
    <source>
        <dbReference type="ARBA" id="ARBA00023027"/>
    </source>
</evidence>
<evidence type="ECO:0000256" key="1">
    <source>
        <dbReference type="ARBA" id="ARBA00001946"/>
    </source>
</evidence>
<evidence type="ECO:0000256" key="4">
    <source>
        <dbReference type="ARBA" id="ARBA00012381"/>
    </source>
</evidence>
<accession>A0A1T5LBJ7</accession>
<dbReference type="Pfam" id="PF09296">
    <property type="entry name" value="NUDIX-like"/>
    <property type="match status" value="1"/>
</dbReference>
<dbReference type="InterPro" id="IPR020084">
    <property type="entry name" value="NUDIX_hydrolase_CS"/>
</dbReference>
<dbReference type="OrthoDB" id="9791656at2"/>
<dbReference type="PANTHER" id="PTHR42904:SF6">
    <property type="entry name" value="NAD-CAPPED RNA HYDROLASE NUDT12"/>
    <property type="match status" value="1"/>
</dbReference>
<gene>
    <name evidence="12" type="ORF">SAMN06296058_2264</name>
</gene>
<feature type="domain" description="Nudix hydrolase" evidence="11">
    <location>
        <begin position="164"/>
        <end position="286"/>
    </location>
</feature>
<evidence type="ECO:0000256" key="2">
    <source>
        <dbReference type="ARBA" id="ARBA00001947"/>
    </source>
</evidence>
<name>A0A1T5LBJ7_9GAMM</name>
<dbReference type="GO" id="GO:0035529">
    <property type="term" value="F:NADH pyrophosphatase activity"/>
    <property type="evidence" value="ECO:0007669"/>
    <property type="project" value="TreeGrafter"/>
</dbReference>
<dbReference type="PRINTS" id="PR00502">
    <property type="entry name" value="NUDIXFAMILY"/>
</dbReference>
<evidence type="ECO:0000256" key="10">
    <source>
        <dbReference type="RuleBase" id="RU003476"/>
    </source>
</evidence>
<dbReference type="Gene3D" id="3.90.79.10">
    <property type="entry name" value="Nucleoside Triphosphate Pyrophosphohydrolase"/>
    <property type="match status" value="1"/>
</dbReference>
<protein>
    <recommendedName>
        <fullName evidence="4">NAD(+) diphosphatase</fullName>
        <ecNumber evidence="4">3.6.1.22</ecNumber>
    </recommendedName>
</protein>
<dbReference type="GO" id="GO:0006742">
    <property type="term" value="P:NADP+ catabolic process"/>
    <property type="evidence" value="ECO:0007669"/>
    <property type="project" value="TreeGrafter"/>
</dbReference>
<dbReference type="GO" id="GO:0019677">
    <property type="term" value="P:NAD+ catabolic process"/>
    <property type="evidence" value="ECO:0007669"/>
    <property type="project" value="TreeGrafter"/>
</dbReference>
<comment type="catalytic activity">
    <reaction evidence="9">
        <text>a 5'-end NAD(+)-phospho-ribonucleoside in mRNA + H2O = a 5'-end phospho-adenosine-phospho-ribonucleoside in mRNA + beta-nicotinamide D-ribonucleotide + 2 H(+)</text>
        <dbReference type="Rhea" id="RHEA:60876"/>
        <dbReference type="Rhea" id="RHEA-COMP:15698"/>
        <dbReference type="Rhea" id="RHEA-COMP:15719"/>
        <dbReference type="ChEBI" id="CHEBI:14649"/>
        <dbReference type="ChEBI" id="CHEBI:15377"/>
        <dbReference type="ChEBI" id="CHEBI:15378"/>
        <dbReference type="ChEBI" id="CHEBI:144029"/>
        <dbReference type="ChEBI" id="CHEBI:144051"/>
    </reaction>
    <physiologicalReaction direction="left-to-right" evidence="9">
        <dbReference type="Rhea" id="RHEA:60877"/>
    </physiologicalReaction>
</comment>
<evidence type="ECO:0000256" key="9">
    <source>
        <dbReference type="ARBA" id="ARBA00023679"/>
    </source>
</evidence>
<dbReference type="InterPro" id="IPR015375">
    <property type="entry name" value="NADH_PPase-like_N"/>
</dbReference>
<evidence type="ECO:0000256" key="6">
    <source>
        <dbReference type="ARBA" id="ARBA00022801"/>
    </source>
</evidence>
<dbReference type="Pfam" id="PF00293">
    <property type="entry name" value="NUDIX"/>
    <property type="match status" value="1"/>
</dbReference>
<dbReference type="EMBL" id="FUZV01000002">
    <property type="protein sequence ID" value="SKC73417.1"/>
    <property type="molecule type" value="Genomic_DNA"/>
</dbReference>
<keyword evidence="6 10" id="KW-0378">Hydrolase</keyword>
<evidence type="ECO:0000256" key="3">
    <source>
        <dbReference type="ARBA" id="ARBA00009595"/>
    </source>
</evidence>
<organism evidence="12 13">
    <name type="scientific">Pseudoxanthomonas indica</name>
    <dbReference type="NCBI Taxonomy" id="428993"/>
    <lineage>
        <taxon>Bacteria</taxon>
        <taxon>Pseudomonadati</taxon>
        <taxon>Pseudomonadota</taxon>
        <taxon>Gammaproteobacteria</taxon>
        <taxon>Lysobacterales</taxon>
        <taxon>Lysobacteraceae</taxon>
        <taxon>Pseudoxanthomonas</taxon>
    </lineage>
</organism>
<dbReference type="AlphaFoldDB" id="A0A1T5LBJ7"/>
<dbReference type="InterPro" id="IPR000086">
    <property type="entry name" value="NUDIX_hydrolase_dom"/>
</dbReference>
<evidence type="ECO:0000313" key="12">
    <source>
        <dbReference type="EMBL" id="SKC73417.1"/>
    </source>
</evidence>
<sequence length="307" mass="33808">MAPSNHAPSDAGISGFAFAGDPLDRADALRNDADALFRLWPQARVIVLDRQAEAFADEAGQLAVIHGHTLGGGPGTAIFLGLRDEQAWFGVEADTVALDLPHRCDLRKAAAQWPDFEAGVFALARAMFHWRSRNRHCGLCGGEIEFRRAGYQGHCLQCAAEHYPRVDPAVIVAVSDGERLLLGRQRSWPAGRYSVLAGFVEPGETLEQTVAREVLEEAGVRVRSSRYLGAQPWPFPGSLMLGFSALAEPDPPRVDDELEDARWFTHQEIGDALQRQDGSTGLWLSPRISIARSLIEHWYRQTGHGRL</sequence>
<keyword evidence="5" id="KW-0479">Metal-binding</keyword>
<dbReference type="GO" id="GO:0005829">
    <property type="term" value="C:cytosol"/>
    <property type="evidence" value="ECO:0007669"/>
    <property type="project" value="TreeGrafter"/>
</dbReference>
<dbReference type="InterPro" id="IPR049734">
    <property type="entry name" value="NudC-like_C"/>
</dbReference>
<dbReference type="InterPro" id="IPR050241">
    <property type="entry name" value="NAD-cap_RNA_hydrolase_NudC"/>
</dbReference>
<dbReference type="Proteomes" id="UP000190341">
    <property type="component" value="Unassembled WGS sequence"/>
</dbReference>
<evidence type="ECO:0000313" key="13">
    <source>
        <dbReference type="Proteomes" id="UP000190341"/>
    </source>
</evidence>
<dbReference type="InterPro" id="IPR020476">
    <property type="entry name" value="Nudix_hydrolase"/>
</dbReference>
<comment type="cofactor">
    <cofactor evidence="2">
        <name>Zn(2+)</name>
        <dbReference type="ChEBI" id="CHEBI:29105"/>
    </cofactor>
</comment>
<dbReference type="STRING" id="428993.SAMN06296058_2264"/>
<dbReference type="GO" id="GO:0046872">
    <property type="term" value="F:metal ion binding"/>
    <property type="evidence" value="ECO:0007669"/>
    <property type="project" value="UniProtKB-KW"/>
</dbReference>
<keyword evidence="13" id="KW-1185">Reference proteome</keyword>
<keyword evidence="7" id="KW-0460">Magnesium</keyword>
<comment type="cofactor">
    <cofactor evidence="1">
        <name>Mg(2+)</name>
        <dbReference type="ChEBI" id="CHEBI:18420"/>
    </cofactor>
</comment>
<comment type="similarity">
    <text evidence="3">Belongs to the Nudix hydrolase family. NudC subfamily.</text>
</comment>
<dbReference type="InterPro" id="IPR015797">
    <property type="entry name" value="NUDIX_hydrolase-like_dom_sf"/>
</dbReference>
<dbReference type="RefSeq" id="WP_079724642.1">
    <property type="nucleotide sequence ID" value="NZ_BMCL01000001.1"/>
</dbReference>
<dbReference type="PROSITE" id="PS00893">
    <property type="entry name" value="NUDIX_BOX"/>
    <property type="match status" value="1"/>
</dbReference>
<dbReference type="EC" id="3.6.1.22" evidence="4"/>
<evidence type="ECO:0000256" key="5">
    <source>
        <dbReference type="ARBA" id="ARBA00022723"/>
    </source>
</evidence>
<proteinExistence type="inferred from homology"/>
<evidence type="ECO:0000256" key="7">
    <source>
        <dbReference type="ARBA" id="ARBA00022842"/>
    </source>
</evidence>
<dbReference type="NCBIfam" id="NF001299">
    <property type="entry name" value="PRK00241.1"/>
    <property type="match status" value="1"/>
</dbReference>
<reference evidence="12 13" key="1">
    <citation type="submission" date="2017-02" db="EMBL/GenBank/DDBJ databases">
        <authorList>
            <person name="Peterson S.W."/>
        </authorList>
    </citation>
    <scope>NUCLEOTIDE SEQUENCE [LARGE SCALE GENOMIC DNA]</scope>
    <source>
        <strain evidence="12 13">P15</strain>
    </source>
</reference>
<dbReference type="CDD" id="cd03429">
    <property type="entry name" value="NUDIX_NADH_pyrophosphatase_Nudt13"/>
    <property type="match status" value="1"/>
</dbReference>
<dbReference type="Gene3D" id="3.90.79.20">
    <property type="match status" value="1"/>
</dbReference>